<feature type="region of interest" description="Disordered" evidence="5">
    <location>
        <begin position="846"/>
        <end position="899"/>
    </location>
</feature>
<dbReference type="InterPro" id="IPR001878">
    <property type="entry name" value="Znf_CCHC"/>
</dbReference>
<evidence type="ECO:0000313" key="8">
    <source>
        <dbReference type="EMBL" id="KAK1605189.1"/>
    </source>
</evidence>
<name>A0AAD8QQ18_LOLMU</name>
<dbReference type="SMART" id="SM00353">
    <property type="entry name" value="HLH"/>
    <property type="match status" value="1"/>
</dbReference>
<dbReference type="Gene3D" id="4.10.60.10">
    <property type="entry name" value="Zinc finger, CCHC-type"/>
    <property type="match status" value="1"/>
</dbReference>
<sequence>MLELLLRGDGGGGGGSSGVQEMPSLTDHHEPPPPSLSALPRHYSAGNPSGKETPSEAEMASWLCEVFHQEPDGGNSVPSNSAGAGSGAAGYLRIASAGAPASGEAECRPGRRRSCSGKAAEQRRRDKINDKLRTLQQLTPCCSKGKTDKASTLEEVIKYVKSLQHQVQWNRSRRLANTLPAPVVASSATAAPDPPPMAGRTSSPGPVVVQPPPPPSDPPSSLSLLEDLLPGFKAPATFREVLMAPAPAALLQLSSQISRPRLKSMVAVAPNPSSGEATVFNAGNDGPWQVVGGRRRSRPVDRRSQPMSRFRELLFKKAKGRCFKCLSPDHRVATCRNLACCLLCGESGHKARWCKGEKGEQVSSSVEALPTAVVPAAPSGAWKGRTGPMEAPARCAEERPALVRAAAPRSAAIAEEERRLTRLGVVAVVVGWCPDLELPDVARAFARHFRLLEEAVQVTMLAPAEFLVIFSSVAARNAAVQWQGAVPFGRVSFMVSPWSRFRKATAGRLCYKARVCIEGVPSSAHNWEAVKGLFDSSIIFDSIDNSLNSKEDSACFKVWVWMANVGSLARRGLLDLEEPLEVDSPLLHFPELGILADRPVRSGPVKTLSYNIILHLDRVLDYSGSPPSSPESHMSIHSDVSGLPSETSSTPEFPVTWGYRWYLGYEAGTFPPSRASARSRLRYPDGRGGGAGGAGGGGGAGARGGGEARQGRSSRWDQQANQQRYGQQLGGTGGSAGGHRQWVATAMETGVAVERDQEQQSVQIMEPMGTTLLPLDGPAADLIQLMDADMQPGQLAPVMGSLNGMEADAPDGVVETMQGHAGKGSRFEEEPAEKTAFVEATVMHETGSANPGSADQSKVDGAEDALFGPHSPRELVGQDGALGNPAQPPAGPFPTGHDTERAAENQEIDPLQEFIVNHSAPATPALLPTPLEATAAAKSGRSRLGGETPKKSTRLAAKPTAGLSTMEKISIVLLKKSGAPISGAQPQGSAVQRLADLYTRPLPSNFIKAATALVEAGSASKAFAAMEGGQVASA</sequence>
<keyword evidence="2" id="KW-0805">Transcription regulation</keyword>
<reference evidence="8" key="1">
    <citation type="submission" date="2023-07" db="EMBL/GenBank/DDBJ databases">
        <title>A chromosome-level genome assembly of Lolium multiflorum.</title>
        <authorList>
            <person name="Chen Y."/>
            <person name="Copetti D."/>
            <person name="Kolliker R."/>
            <person name="Studer B."/>
        </authorList>
    </citation>
    <scope>NUCLEOTIDE SEQUENCE</scope>
    <source>
        <strain evidence="8">02402/16</strain>
        <tissue evidence="8">Leaf</tissue>
    </source>
</reference>
<feature type="compositionally biased region" description="Gly residues" evidence="5">
    <location>
        <begin position="8"/>
        <end position="17"/>
    </location>
</feature>
<feature type="region of interest" description="Disordered" evidence="5">
    <location>
        <begin position="100"/>
        <end position="128"/>
    </location>
</feature>
<feature type="compositionally biased region" description="Polar residues" evidence="5">
    <location>
        <begin position="847"/>
        <end position="856"/>
    </location>
</feature>
<feature type="region of interest" description="Disordered" evidence="5">
    <location>
        <begin position="624"/>
        <end position="650"/>
    </location>
</feature>
<dbReference type="PANTHER" id="PTHR33087">
    <property type="entry name" value="OS07G0539200 PROTEIN"/>
    <property type="match status" value="1"/>
</dbReference>
<evidence type="ECO:0008006" key="10">
    <source>
        <dbReference type="Google" id="ProtNLM"/>
    </source>
</evidence>
<evidence type="ECO:0000313" key="9">
    <source>
        <dbReference type="Proteomes" id="UP001231189"/>
    </source>
</evidence>
<proteinExistence type="inferred from homology"/>
<organism evidence="8 9">
    <name type="scientific">Lolium multiflorum</name>
    <name type="common">Italian ryegrass</name>
    <name type="synonym">Lolium perenne subsp. multiflorum</name>
    <dbReference type="NCBI Taxonomy" id="4521"/>
    <lineage>
        <taxon>Eukaryota</taxon>
        <taxon>Viridiplantae</taxon>
        <taxon>Streptophyta</taxon>
        <taxon>Embryophyta</taxon>
        <taxon>Tracheophyta</taxon>
        <taxon>Spermatophyta</taxon>
        <taxon>Magnoliopsida</taxon>
        <taxon>Liliopsida</taxon>
        <taxon>Poales</taxon>
        <taxon>Poaceae</taxon>
        <taxon>BOP clade</taxon>
        <taxon>Pooideae</taxon>
        <taxon>Poodae</taxon>
        <taxon>Poeae</taxon>
        <taxon>Poeae Chloroplast Group 2 (Poeae type)</taxon>
        <taxon>Loliodinae</taxon>
        <taxon>Loliinae</taxon>
        <taxon>Lolium</taxon>
    </lineage>
</organism>
<dbReference type="InterPro" id="IPR036638">
    <property type="entry name" value="HLH_DNA-bd_sf"/>
</dbReference>
<keyword evidence="9" id="KW-1185">Reference proteome</keyword>
<evidence type="ECO:0000256" key="5">
    <source>
        <dbReference type="SAM" id="MobiDB-lite"/>
    </source>
</evidence>
<evidence type="ECO:0000256" key="2">
    <source>
        <dbReference type="ARBA" id="ARBA00023015"/>
    </source>
</evidence>
<feature type="region of interest" description="Disordered" evidence="5">
    <location>
        <begin position="673"/>
        <end position="739"/>
    </location>
</feature>
<dbReference type="GO" id="GO:0003676">
    <property type="term" value="F:nucleic acid binding"/>
    <property type="evidence" value="ECO:0007669"/>
    <property type="project" value="InterPro"/>
</dbReference>
<dbReference type="InterPro" id="IPR011598">
    <property type="entry name" value="bHLH_dom"/>
</dbReference>
<dbReference type="GO" id="GO:0046983">
    <property type="term" value="F:protein dimerization activity"/>
    <property type="evidence" value="ECO:0007669"/>
    <property type="project" value="InterPro"/>
</dbReference>
<feature type="compositionally biased region" description="Gly residues" evidence="5">
    <location>
        <begin position="686"/>
        <end position="708"/>
    </location>
</feature>
<comment type="caution">
    <text evidence="8">The sequence shown here is derived from an EMBL/GenBank/DDBJ whole genome shotgun (WGS) entry which is preliminary data.</text>
</comment>
<feature type="compositionally biased region" description="Pro residues" evidence="5">
    <location>
        <begin position="209"/>
        <end position="218"/>
    </location>
</feature>
<dbReference type="PANTHER" id="PTHR33087:SF40">
    <property type="entry name" value="GENOME ASSEMBLY, CHROMOSOME: II"/>
    <property type="match status" value="1"/>
</dbReference>
<feature type="domain" description="BHLH" evidence="7">
    <location>
        <begin position="112"/>
        <end position="163"/>
    </location>
</feature>
<dbReference type="AlphaFoldDB" id="A0AAD8QQ18"/>
<comment type="similarity">
    <text evidence="1">Belongs to the bHLH protein family.</text>
</comment>
<accession>A0AAD8QQ18</accession>
<dbReference type="PROSITE" id="PS50888">
    <property type="entry name" value="BHLH"/>
    <property type="match status" value="1"/>
</dbReference>
<dbReference type="SMART" id="SM00343">
    <property type="entry name" value="ZnF_C2HC"/>
    <property type="match status" value="2"/>
</dbReference>
<keyword evidence="4" id="KW-0479">Metal-binding</keyword>
<dbReference type="EMBL" id="JAUUTY010000007">
    <property type="protein sequence ID" value="KAK1605189.1"/>
    <property type="molecule type" value="Genomic_DNA"/>
</dbReference>
<evidence type="ECO:0000256" key="4">
    <source>
        <dbReference type="PROSITE-ProRule" id="PRU00047"/>
    </source>
</evidence>
<evidence type="ECO:0000259" key="7">
    <source>
        <dbReference type="PROSITE" id="PS50888"/>
    </source>
</evidence>
<evidence type="ECO:0000259" key="6">
    <source>
        <dbReference type="PROSITE" id="PS50158"/>
    </source>
</evidence>
<dbReference type="InterPro" id="IPR053253">
    <property type="entry name" value="Sex_diff_modulator"/>
</dbReference>
<keyword evidence="4" id="KW-0862">Zinc</keyword>
<dbReference type="Pfam" id="PF00010">
    <property type="entry name" value="HLH"/>
    <property type="match status" value="1"/>
</dbReference>
<dbReference type="Gene3D" id="4.10.280.10">
    <property type="entry name" value="Helix-loop-helix DNA-binding domain"/>
    <property type="match status" value="1"/>
</dbReference>
<feature type="domain" description="CCHC-type" evidence="6">
    <location>
        <begin position="341"/>
        <end position="355"/>
    </location>
</feature>
<dbReference type="GO" id="GO:0008270">
    <property type="term" value="F:zinc ion binding"/>
    <property type="evidence" value="ECO:0007669"/>
    <property type="project" value="UniProtKB-KW"/>
</dbReference>
<dbReference type="PROSITE" id="PS50158">
    <property type="entry name" value="ZF_CCHC"/>
    <property type="match status" value="1"/>
</dbReference>
<keyword evidence="4" id="KW-0863">Zinc-finger</keyword>
<protein>
    <recommendedName>
        <fullName evidence="10">CCHC-type domain-containing protein</fullName>
    </recommendedName>
</protein>
<gene>
    <name evidence="8" type="ORF">QYE76_028862</name>
</gene>
<feature type="compositionally biased region" description="Gly residues" evidence="5">
    <location>
        <begin position="728"/>
        <end position="737"/>
    </location>
</feature>
<dbReference type="SUPFAM" id="SSF47459">
    <property type="entry name" value="HLH, helix-loop-helix DNA-binding domain"/>
    <property type="match status" value="1"/>
</dbReference>
<keyword evidence="3" id="KW-0804">Transcription</keyword>
<evidence type="ECO:0000256" key="3">
    <source>
        <dbReference type="ARBA" id="ARBA00023163"/>
    </source>
</evidence>
<feature type="region of interest" description="Disordered" evidence="5">
    <location>
        <begin position="186"/>
        <end position="221"/>
    </location>
</feature>
<dbReference type="Proteomes" id="UP001231189">
    <property type="component" value="Unassembled WGS sequence"/>
</dbReference>
<feature type="region of interest" description="Disordered" evidence="5">
    <location>
        <begin position="1"/>
        <end position="58"/>
    </location>
</feature>
<evidence type="ECO:0000256" key="1">
    <source>
        <dbReference type="ARBA" id="ARBA00005510"/>
    </source>
</evidence>